<dbReference type="GeneID" id="33043769"/>
<keyword evidence="1" id="KW-0732">Signal</keyword>
<dbReference type="KEGG" id="bmic:BmR1_04g06436"/>
<accession>A0A1N6LXR2</accession>
<evidence type="ECO:0000313" key="2">
    <source>
        <dbReference type="EMBL" id="SIO73657.1"/>
    </source>
</evidence>
<dbReference type="Proteomes" id="UP000002899">
    <property type="component" value="Chromosome IV"/>
</dbReference>
<name>A0A1N6LXR2_BABMR</name>
<dbReference type="EMBL" id="LN871599">
    <property type="protein sequence ID" value="SIO73657.1"/>
    <property type="molecule type" value="Genomic_DNA"/>
</dbReference>
<feature type="signal peptide" evidence="1">
    <location>
        <begin position="1"/>
        <end position="22"/>
    </location>
</feature>
<feature type="chain" id="PRO_5012862329" evidence="1">
    <location>
        <begin position="23"/>
        <end position="62"/>
    </location>
</feature>
<organism evidence="2 3">
    <name type="scientific">Babesia microti (strain RI)</name>
    <dbReference type="NCBI Taxonomy" id="1133968"/>
    <lineage>
        <taxon>Eukaryota</taxon>
        <taxon>Sar</taxon>
        <taxon>Alveolata</taxon>
        <taxon>Apicomplexa</taxon>
        <taxon>Aconoidasida</taxon>
        <taxon>Piroplasmida</taxon>
        <taxon>Babesiidae</taxon>
        <taxon>Babesia</taxon>
    </lineage>
</organism>
<proteinExistence type="predicted"/>
<reference evidence="2 3" key="2">
    <citation type="journal article" date="2013" name="PLoS ONE">
        <title>Whole genome mapping and re-organization of the nuclear and mitochondrial genomes of Babesia microti isolates.</title>
        <authorList>
            <person name="Cornillot E."/>
            <person name="Dassouli A."/>
            <person name="Garg A."/>
            <person name="Pachikara N."/>
            <person name="Randazzo S."/>
            <person name="Depoix D."/>
            <person name="Carcy B."/>
            <person name="Delbecq S."/>
            <person name="Frutos R."/>
            <person name="Silva J.C."/>
            <person name="Sutton R."/>
            <person name="Krause P.J."/>
            <person name="Mamoun C.B."/>
        </authorList>
    </citation>
    <scope>NUCLEOTIDE SEQUENCE [LARGE SCALE GENOMIC DNA]</scope>
    <source>
        <strain evidence="2 3">RI</strain>
    </source>
</reference>
<dbReference type="VEuPathDB" id="PiroplasmaDB:BmR1_04g06436"/>
<reference evidence="2 3" key="1">
    <citation type="journal article" date="2012" name="Nucleic Acids Res.">
        <title>Sequencing of the smallest Apicomplexan genome from the human pathogen Babesia microti.</title>
        <authorList>
            <person name="Cornillot E."/>
            <person name="Hadj-Kaddour K."/>
            <person name="Dassouli A."/>
            <person name="Noel B."/>
            <person name="Ranwez V."/>
            <person name="Vacherie B."/>
            <person name="Augagneur Y."/>
            <person name="Bres V."/>
            <person name="Duclos A."/>
            <person name="Randazzo S."/>
            <person name="Carcy B."/>
            <person name="Debierre-Grockiego F."/>
            <person name="Delbecq S."/>
            <person name="Moubri-Menage K."/>
            <person name="Shams-Eldin H."/>
            <person name="Usmani-Brown S."/>
            <person name="Bringaud F."/>
            <person name="Wincker P."/>
            <person name="Vivares C.P."/>
            <person name="Schwarz R.T."/>
            <person name="Schetters T.P."/>
            <person name="Krause P.J."/>
            <person name="Gorenflot A."/>
            <person name="Berry V."/>
            <person name="Barbe V."/>
            <person name="Ben Mamoun C."/>
        </authorList>
    </citation>
    <scope>NUCLEOTIDE SEQUENCE [LARGE SCALE GENOMIC DNA]</scope>
    <source>
        <strain evidence="2 3">RI</strain>
    </source>
</reference>
<keyword evidence="3" id="KW-1185">Reference proteome</keyword>
<protein>
    <submittedName>
        <fullName evidence="2">Uncharacterized protein</fullName>
    </submittedName>
</protein>
<sequence>MIFKLAFFQILLILSMTFSIESTEASGWNIRYRKAQPKKTIKLSNLEVIVTNKLCKCKIDYI</sequence>
<dbReference type="AlphaFoldDB" id="A0A1N6LXR2"/>
<evidence type="ECO:0000256" key="1">
    <source>
        <dbReference type="SAM" id="SignalP"/>
    </source>
</evidence>
<reference evidence="2 3" key="3">
    <citation type="journal article" date="2016" name="Sci. Rep.">
        <title>Genome-wide diversity and gene expression profiling of Babesia microti isolates identify polymorphic genes that mediate host-pathogen interactions.</title>
        <authorList>
            <person name="Silva J.C."/>
            <person name="Cornillot E."/>
            <person name="McCracken C."/>
            <person name="Usmani-Brown S."/>
            <person name="Dwivedi A."/>
            <person name="Ifeonu O.O."/>
            <person name="Crabtree J."/>
            <person name="Gotia H.T."/>
            <person name="Virji A.Z."/>
            <person name="Reynes C."/>
            <person name="Colinge J."/>
            <person name="Kumar V."/>
            <person name="Lawres L."/>
            <person name="Pazzi J.E."/>
            <person name="Pablo J.V."/>
            <person name="Hung C."/>
            <person name="Brancato J."/>
            <person name="Kumari P."/>
            <person name="Orvis J."/>
            <person name="Tretina K."/>
            <person name="Chibucos M."/>
            <person name="Ott S."/>
            <person name="Sadzewicz L."/>
            <person name="Sengamalay N."/>
            <person name="Shetty A.C."/>
            <person name="Su Q."/>
            <person name="Tallon L."/>
            <person name="Fraser C.M."/>
            <person name="Frutos R."/>
            <person name="Molina D.M."/>
            <person name="Krause P.J."/>
            <person name="Ben Mamoun C."/>
        </authorList>
    </citation>
    <scope>NUCLEOTIDE SEQUENCE [LARGE SCALE GENOMIC DNA]</scope>
    <source>
        <strain evidence="2 3">RI</strain>
    </source>
</reference>
<dbReference type="RefSeq" id="XP_021337732.1">
    <property type="nucleotide sequence ID" value="XM_021482509.1"/>
</dbReference>
<evidence type="ECO:0000313" key="3">
    <source>
        <dbReference type="Proteomes" id="UP000002899"/>
    </source>
</evidence>